<comment type="similarity">
    <text evidence="1">Belongs to the leucine-binding protein family.</text>
</comment>
<sequence>MTTRNVLRAAAVSLALLSHYATAADPIKIGVVAPMSGVFSSYGKQIENGINVFLRENGDVVAGRKISIVYRDNAGPNPEAAKRAAQELVANDKVDLLAGFAFTPDAMAAAPIATQAKKPMYVMLAATSSVSTKSPYIVRTSYTIPQVAEPMGTWAAKNGIKRVFMLVSDYGPGHDAETWFKKGFAASGGELVGEVRVPVATRDFSPFLRRIKDAKPDAVFTFLPAGEPIVSFMKGFAGGELAKSGIKVLATEGWADDDTLAAVGDAAIGAISTGYYSTDHPSAINRQFIANFANVGDGKLAPNFIGVAAYDAMRVIYEGIKKQNGKVDAEQMMALAKGLQFESPRGPALIDKDTRDIVQNVYVRKVEKVGGKLVNREFDTFSMVKDPGK</sequence>
<dbReference type="Proteomes" id="UP000285190">
    <property type="component" value="Unassembled WGS sequence"/>
</dbReference>
<dbReference type="InterPro" id="IPR028082">
    <property type="entry name" value="Peripla_BP_I"/>
</dbReference>
<dbReference type="PANTHER" id="PTHR30483">
    <property type="entry name" value="LEUCINE-SPECIFIC-BINDING PROTEIN"/>
    <property type="match status" value="1"/>
</dbReference>
<comment type="caution">
    <text evidence="5">The sequence shown here is derived from an EMBL/GenBank/DDBJ whole genome shotgun (WGS) entry which is preliminary data.</text>
</comment>
<protein>
    <submittedName>
        <fullName evidence="5">ABC transporter substrate-binding protein</fullName>
    </submittedName>
</protein>
<evidence type="ECO:0000256" key="2">
    <source>
        <dbReference type="ARBA" id="ARBA00022729"/>
    </source>
</evidence>
<feature type="chain" id="PRO_5019584350" evidence="3">
    <location>
        <begin position="24"/>
        <end position="389"/>
    </location>
</feature>
<organism evidence="5 6">
    <name type="scientific">Noviherbaspirillum cavernae</name>
    <dbReference type="NCBI Taxonomy" id="2320862"/>
    <lineage>
        <taxon>Bacteria</taxon>
        <taxon>Pseudomonadati</taxon>
        <taxon>Pseudomonadota</taxon>
        <taxon>Betaproteobacteria</taxon>
        <taxon>Burkholderiales</taxon>
        <taxon>Oxalobacteraceae</taxon>
        <taxon>Noviherbaspirillum</taxon>
    </lineage>
</organism>
<dbReference type="CDD" id="cd20013">
    <property type="entry name" value="PBP1_RPA0985_benzoate-like"/>
    <property type="match status" value="1"/>
</dbReference>
<evidence type="ECO:0000313" key="6">
    <source>
        <dbReference type="Proteomes" id="UP000285190"/>
    </source>
</evidence>
<accession>A0A418WWC2</accession>
<name>A0A418WWC2_9BURK</name>
<dbReference type="InterPro" id="IPR028081">
    <property type="entry name" value="Leu-bd"/>
</dbReference>
<dbReference type="OrthoDB" id="8522748at2"/>
<gene>
    <name evidence="5" type="ORF">D3870_18625</name>
</gene>
<dbReference type="PANTHER" id="PTHR30483:SF6">
    <property type="entry name" value="PERIPLASMIC BINDING PROTEIN OF ABC TRANSPORTER FOR NATURAL AMINO ACIDS"/>
    <property type="match status" value="1"/>
</dbReference>
<feature type="domain" description="Leucine-binding protein" evidence="4">
    <location>
        <begin position="26"/>
        <end position="368"/>
    </location>
</feature>
<evidence type="ECO:0000256" key="1">
    <source>
        <dbReference type="ARBA" id="ARBA00010062"/>
    </source>
</evidence>
<feature type="signal peptide" evidence="3">
    <location>
        <begin position="1"/>
        <end position="23"/>
    </location>
</feature>
<proteinExistence type="inferred from homology"/>
<dbReference type="InterPro" id="IPR051010">
    <property type="entry name" value="BCAA_transport"/>
</dbReference>
<dbReference type="EMBL" id="QYUN01000003">
    <property type="protein sequence ID" value="RJF96995.1"/>
    <property type="molecule type" value="Genomic_DNA"/>
</dbReference>
<evidence type="ECO:0000259" key="4">
    <source>
        <dbReference type="Pfam" id="PF13458"/>
    </source>
</evidence>
<dbReference type="RefSeq" id="WP_119743127.1">
    <property type="nucleotide sequence ID" value="NZ_QYUN01000003.1"/>
</dbReference>
<dbReference type="AlphaFoldDB" id="A0A418WWC2"/>
<evidence type="ECO:0000313" key="5">
    <source>
        <dbReference type="EMBL" id="RJF96995.1"/>
    </source>
</evidence>
<keyword evidence="6" id="KW-1185">Reference proteome</keyword>
<dbReference type="SUPFAM" id="SSF53822">
    <property type="entry name" value="Periplasmic binding protein-like I"/>
    <property type="match status" value="1"/>
</dbReference>
<reference evidence="5 6" key="1">
    <citation type="submission" date="2018-09" db="EMBL/GenBank/DDBJ databases">
        <authorList>
            <person name="Zhu H."/>
        </authorList>
    </citation>
    <scope>NUCLEOTIDE SEQUENCE [LARGE SCALE GENOMIC DNA]</scope>
    <source>
        <strain evidence="5 6">K2R10-39</strain>
    </source>
</reference>
<dbReference type="Pfam" id="PF13458">
    <property type="entry name" value="Peripla_BP_6"/>
    <property type="match status" value="1"/>
</dbReference>
<keyword evidence="2 3" id="KW-0732">Signal</keyword>
<dbReference type="Gene3D" id="3.40.50.2300">
    <property type="match status" value="2"/>
</dbReference>
<evidence type="ECO:0000256" key="3">
    <source>
        <dbReference type="SAM" id="SignalP"/>
    </source>
</evidence>